<evidence type="ECO:0000256" key="1">
    <source>
        <dbReference type="ARBA" id="ARBA00010835"/>
    </source>
</evidence>
<proteinExistence type="inferred from homology"/>
<reference evidence="5" key="1">
    <citation type="journal article" date="2019" name="PLoS Negl. Trop. Dis.">
        <title>Revisiting the worldwide diversity of Leptospira species in the environment.</title>
        <authorList>
            <person name="Vincent A.T."/>
            <person name="Schiettekatte O."/>
            <person name="Bourhy P."/>
            <person name="Veyrier F.J."/>
            <person name="Picardeau M."/>
        </authorList>
    </citation>
    <scope>NUCLEOTIDE SEQUENCE [LARGE SCALE GENOMIC DNA]</scope>
    <source>
        <strain evidence="5">201300427</strain>
    </source>
</reference>
<dbReference type="PANTHER" id="PTHR46203:SF1">
    <property type="entry name" value="MITOCHONDRIAL TRANSLATION RELEASE FACTOR IN RESCUE"/>
    <property type="match status" value="1"/>
</dbReference>
<organism evidence="5 6">
    <name type="scientific">Leptospira idonii</name>
    <dbReference type="NCBI Taxonomy" id="1193500"/>
    <lineage>
        <taxon>Bacteria</taxon>
        <taxon>Pseudomonadati</taxon>
        <taxon>Spirochaetota</taxon>
        <taxon>Spirochaetia</taxon>
        <taxon>Leptospirales</taxon>
        <taxon>Leptospiraceae</taxon>
        <taxon>Leptospira</taxon>
    </lineage>
</organism>
<protein>
    <submittedName>
        <fullName evidence="5">Peptide chain release factor-like protein</fullName>
    </submittedName>
</protein>
<dbReference type="SUPFAM" id="SSF75620">
    <property type="entry name" value="Release factor"/>
    <property type="match status" value="1"/>
</dbReference>
<accession>A0A4V3JXM1</accession>
<evidence type="ECO:0000259" key="4">
    <source>
        <dbReference type="PROSITE" id="PS00745"/>
    </source>
</evidence>
<evidence type="ECO:0000313" key="5">
    <source>
        <dbReference type="EMBL" id="TGN17658.1"/>
    </source>
</evidence>
<dbReference type="PANTHER" id="PTHR46203">
    <property type="entry name" value="PROBABLE PEPTIDE CHAIN RELEASE FACTOR C12ORF65"/>
    <property type="match status" value="1"/>
</dbReference>
<gene>
    <name evidence="5" type="ORF">EHS15_16675</name>
</gene>
<dbReference type="InterPro" id="IPR000352">
    <property type="entry name" value="Pep_chain_release_fac_I"/>
</dbReference>
<sequence>MPLSFPVSVEKNESLRKRMGELKILESDLDESFVRSGGKGGQNVNKVSTAVFLVHKPTGISVKCSVYRTQGLNRYKARALLCERLSGITEGSASDKETERLKIAKRKKDKARRIKNKINERKNLSVESNENHEDD</sequence>
<dbReference type="InterPro" id="IPR052405">
    <property type="entry name" value="Mito_Transl_Release_Factor"/>
</dbReference>
<feature type="compositionally biased region" description="Basic residues" evidence="3">
    <location>
        <begin position="103"/>
        <end position="116"/>
    </location>
</feature>
<feature type="domain" description="Prokaryotic-type class I peptide chain release factors" evidence="4">
    <location>
        <begin position="35"/>
        <end position="51"/>
    </location>
</feature>
<dbReference type="OrthoDB" id="9815709at2"/>
<dbReference type="Pfam" id="PF00472">
    <property type="entry name" value="RF-1"/>
    <property type="match status" value="1"/>
</dbReference>
<dbReference type="RefSeq" id="WP_135761715.1">
    <property type="nucleotide sequence ID" value="NZ_RQHW01000065.1"/>
</dbReference>
<keyword evidence="6" id="KW-1185">Reference proteome</keyword>
<feature type="compositionally biased region" description="Basic and acidic residues" evidence="3">
    <location>
        <begin position="93"/>
        <end position="102"/>
    </location>
</feature>
<dbReference type="GO" id="GO:0003747">
    <property type="term" value="F:translation release factor activity"/>
    <property type="evidence" value="ECO:0007669"/>
    <property type="project" value="InterPro"/>
</dbReference>
<dbReference type="PROSITE" id="PS00745">
    <property type="entry name" value="RF_PROK_I"/>
    <property type="match status" value="1"/>
</dbReference>
<dbReference type="EMBL" id="RQHW01000065">
    <property type="protein sequence ID" value="TGN17658.1"/>
    <property type="molecule type" value="Genomic_DNA"/>
</dbReference>
<name>A0A4V3JXM1_9LEPT</name>
<dbReference type="Proteomes" id="UP000298058">
    <property type="component" value="Unassembled WGS sequence"/>
</dbReference>
<comment type="similarity">
    <text evidence="1">Belongs to the prokaryotic/mitochondrial release factor family.</text>
</comment>
<feature type="region of interest" description="Disordered" evidence="3">
    <location>
        <begin position="91"/>
        <end position="135"/>
    </location>
</feature>
<evidence type="ECO:0000256" key="2">
    <source>
        <dbReference type="ARBA" id="ARBA00022946"/>
    </source>
</evidence>
<dbReference type="Gene3D" id="3.30.160.20">
    <property type="match status" value="1"/>
</dbReference>
<dbReference type="InterPro" id="IPR045853">
    <property type="entry name" value="Pep_chain_release_fac_I_sf"/>
</dbReference>
<dbReference type="AlphaFoldDB" id="A0A4V3JXM1"/>
<evidence type="ECO:0000256" key="3">
    <source>
        <dbReference type="SAM" id="MobiDB-lite"/>
    </source>
</evidence>
<comment type="caution">
    <text evidence="5">The sequence shown here is derived from an EMBL/GenBank/DDBJ whole genome shotgun (WGS) entry which is preliminary data.</text>
</comment>
<keyword evidence="2" id="KW-0809">Transit peptide</keyword>
<evidence type="ECO:0000313" key="6">
    <source>
        <dbReference type="Proteomes" id="UP000298058"/>
    </source>
</evidence>